<keyword evidence="3" id="KW-1185">Reference proteome</keyword>
<reference evidence="2 3" key="1">
    <citation type="journal article" date="2012" name="Science">
        <title>The Paleozoic origin of enzymatic lignin decomposition reconstructed from 31 fungal genomes.</title>
        <authorList>
            <person name="Floudas D."/>
            <person name="Binder M."/>
            <person name="Riley R."/>
            <person name="Barry K."/>
            <person name="Blanchette R.A."/>
            <person name="Henrissat B."/>
            <person name="Martinez A.T."/>
            <person name="Otillar R."/>
            <person name="Spatafora J.W."/>
            <person name="Yadav J.S."/>
            <person name="Aerts A."/>
            <person name="Benoit I."/>
            <person name="Boyd A."/>
            <person name="Carlson A."/>
            <person name="Copeland A."/>
            <person name="Coutinho P.M."/>
            <person name="de Vries R.P."/>
            <person name="Ferreira P."/>
            <person name="Findley K."/>
            <person name="Foster B."/>
            <person name="Gaskell J."/>
            <person name="Glotzer D."/>
            <person name="Gorecki P."/>
            <person name="Heitman J."/>
            <person name="Hesse C."/>
            <person name="Hori C."/>
            <person name="Igarashi K."/>
            <person name="Jurgens J.A."/>
            <person name="Kallen N."/>
            <person name="Kersten P."/>
            <person name="Kohler A."/>
            <person name="Kuees U."/>
            <person name="Kumar T.K.A."/>
            <person name="Kuo A."/>
            <person name="LaButti K."/>
            <person name="Larrondo L.F."/>
            <person name="Lindquist E."/>
            <person name="Ling A."/>
            <person name="Lombard V."/>
            <person name="Lucas S."/>
            <person name="Lundell T."/>
            <person name="Martin R."/>
            <person name="McLaughlin D.J."/>
            <person name="Morgenstern I."/>
            <person name="Morin E."/>
            <person name="Murat C."/>
            <person name="Nagy L.G."/>
            <person name="Nolan M."/>
            <person name="Ohm R.A."/>
            <person name="Patyshakuliyeva A."/>
            <person name="Rokas A."/>
            <person name="Ruiz-Duenas F.J."/>
            <person name="Sabat G."/>
            <person name="Salamov A."/>
            <person name="Samejima M."/>
            <person name="Schmutz J."/>
            <person name="Slot J.C."/>
            <person name="St John F."/>
            <person name="Stenlid J."/>
            <person name="Sun H."/>
            <person name="Sun S."/>
            <person name="Syed K."/>
            <person name="Tsang A."/>
            <person name="Wiebenga A."/>
            <person name="Young D."/>
            <person name="Pisabarro A."/>
            <person name="Eastwood D.C."/>
            <person name="Martin F."/>
            <person name="Cullen D."/>
            <person name="Grigoriev I.V."/>
            <person name="Hibbett D.S."/>
        </authorList>
    </citation>
    <scope>NUCLEOTIDE SEQUENCE</scope>
    <source>
        <strain evidence="3">FP-58527</strain>
    </source>
</reference>
<dbReference type="eggNOG" id="ENOG502RD86">
    <property type="taxonomic scope" value="Eukaryota"/>
</dbReference>
<accession>S8E062</accession>
<feature type="non-terminal residue" evidence="2">
    <location>
        <position position="292"/>
    </location>
</feature>
<feature type="region of interest" description="Disordered" evidence="1">
    <location>
        <begin position="167"/>
        <end position="206"/>
    </location>
</feature>
<name>S8E062_FOMSC</name>
<dbReference type="PANTHER" id="PTHR46791:SF5">
    <property type="entry name" value="CLR5 DOMAIN-CONTAINING PROTEIN-RELATED"/>
    <property type="match status" value="1"/>
</dbReference>
<sequence length="292" mass="32665">MNPAPSTAPQAPPSPDQQLLNEFRTRYHQYVTKVEGIATTYTDPTVIARLGDDLGQFRQLVEQHASIFDPEEIIVMRDNLALLCHDVSLLYQDTLDQSHHGVPVILTEVHEGGRGRPKIVIDRNWLEWAYGQKSISAIASFLGVHRCTVRRSLIEYGICEPLSNPFPQDSHEAGSGSAEAEPGTDHSGDGLGADSEPSLGPRITSYTRPLTDISDAELDLEIQELRARYRRAGVRMMTGLLRGLGIAVAAERVRRSLLRVDPVRRVFDRIRIERRKYQVAGPNALWHHDGQH</sequence>
<dbReference type="HOGENOM" id="CLU_954920_0_0_1"/>
<dbReference type="STRING" id="743788.S8E062"/>
<evidence type="ECO:0000256" key="1">
    <source>
        <dbReference type="SAM" id="MobiDB-lite"/>
    </source>
</evidence>
<dbReference type="InParanoid" id="S8E062"/>
<evidence type="ECO:0000313" key="3">
    <source>
        <dbReference type="Proteomes" id="UP000015241"/>
    </source>
</evidence>
<dbReference type="EMBL" id="KE504164">
    <property type="protein sequence ID" value="EPS98606.1"/>
    <property type="molecule type" value="Genomic_DNA"/>
</dbReference>
<gene>
    <name evidence="2" type="ORF">FOMPIDRAFT_1126144</name>
</gene>
<evidence type="ECO:0000313" key="2">
    <source>
        <dbReference type="EMBL" id="EPS98606.1"/>
    </source>
</evidence>
<proteinExistence type="predicted"/>
<dbReference type="AlphaFoldDB" id="S8E062"/>
<protein>
    <submittedName>
        <fullName evidence="2">Uncharacterized protein</fullName>
    </submittedName>
</protein>
<dbReference type="OrthoDB" id="2793715at2759"/>
<dbReference type="PANTHER" id="PTHR46791">
    <property type="entry name" value="EXPRESSED PROTEIN"/>
    <property type="match status" value="1"/>
</dbReference>
<organism evidence="2 3">
    <name type="scientific">Fomitopsis schrenkii</name>
    <name type="common">Brown rot fungus</name>
    <dbReference type="NCBI Taxonomy" id="2126942"/>
    <lineage>
        <taxon>Eukaryota</taxon>
        <taxon>Fungi</taxon>
        <taxon>Dikarya</taxon>
        <taxon>Basidiomycota</taxon>
        <taxon>Agaricomycotina</taxon>
        <taxon>Agaricomycetes</taxon>
        <taxon>Polyporales</taxon>
        <taxon>Fomitopsis</taxon>
    </lineage>
</organism>
<dbReference type="Proteomes" id="UP000015241">
    <property type="component" value="Unassembled WGS sequence"/>
</dbReference>